<dbReference type="Pfam" id="PF00072">
    <property type="entry name" value="Response_reg"/>
    <property type="match status" value="1"/>
</dbReference>
<evidence type="ECO:0000256" key="8">
    <source>
        <dbReference type="SAM" id="MobiDB-lite"/>
    </source>
</evidence>
<evidence type="ECO:0000313" key="12">
    <source>
        <dbReference type="Proteomes" id="UP000664800"/>
    </source>
</evidence>
<dbReference type="PANTHER" id="PTHR48111:SF67">
    <property type="entry name" value="TRANSCRIPTIONAL REGULATORY PROTEIN TCTD"/>
    <property type="match status" value="1"/>
</dbReference>
<dbReference type="SUPFAM" id="SSF52172">
    <property type="entry name" value="CheY-like"/>
    <property type="match status" value="1"/>
</dbReference>
<name>A0A8I1MT48_THIA3</name>
<dbReference type="SMART" id="SM00448">
    <property type="entry name" value="REC"/>
    <property type="match status" value="1"/>
</dbReference>
<feature type="region of interest" description="Disordered" evidence="8">
    <location>
        <begin position="218"/>
        <end position="258"/>
    </location>
</feature>
<dbReference type="AlphaFoldDB" id="A0A8I1MT48"/>
<dbReference type="CDD" id="cd17624">
    <property type="entry name" value="REC_OmpR_PmrA-like"/>
    <property type="match status" value="1"/>
</dbReference>
<feature type="compositionally biased region" description="Basic and acidic residues" evidence="8">
    <location>
        <begin position="229"/>
        <end position="238"/>
    </location>
</feature>
<dbReference type="Gene3D" id="6.10.250.690">
    <property type="match status" value="1"/>
</dbReference>
<dbReference type="PROSITE" id="PS50110">
    <property type="entry name" value="RESPONSE_REGULATORY"/>
    <property type="match status" value="1"/>
</dbReference>
<keyword evidence="4 7" id="KW-0238">DNA-binding</keyword>
<dbReference type="GO" id="GO:0006355">
    <property type="term" value="P:regulation of DNA-templated transcription"/>
    <property type="evidence" value="ECO:0007669"/>
    <property type="project" value="InterPro"/>
</dbReference>
<dbReference type="GO" id="GO:0005829">
    <property type="term" value="C:cytosol"/>
    <property type="evidence" value="ECO:0007669"/>
    <property type="project" value="TreeGrafter"/>
</dbReference>
<dbReference type="PANTHER" id="PTHR48111">
    <property type="entry name" value="REGULATOR OF RPOS"/>
    <property type="match status" value="1"/>
</dbReference>
<evidence type="ECO:0000256" key="1">
    <source>
        <dbReference type="ARBA" id="ARBA00022553"/>
    </source>
</evidence>
<evidence type="ECO:0000313" key="11">
    <source>
        <dbReference type="EMBL" id="MBN8743291.1"/>
    </source>
</evidence>
<dbReference type="GO" id="GO:0000156">
    <property type="term" value="F:phosphorelay response regulator activity"/>
    <property type="evidence" value="ECO:0007669"/>
    <property type="project" value="TreeGrafter"/>
</dbReference>
<dbReference type="InterPro" id="IPR036388">
    <property type="entry name" value="WH-like_DNA-bd_sf"/>
</dbReference>
<dbReference type="PROSITE" id="PS51755">
    <property type="entry name" value="OMPR_PHOB"/>
    <property type="match status" value="1"/>
</dbReference>
<feature type="domain" description="OmpR/PhoB-type" evidence="10">
    <location>
        <begin position="124"/>
        <end position="218"/>
    </location>
</feature>
<accession>A0A8I1MT48</accession>
<evidence type="ECO:0000256" key="6">
    <source>
        <dbReference type="PROSITE-ProRule" id="PRU00169"/>
    </source>
</evidence>
<evidence type="ECO:0000256" key="2">
    <source>
        <dbReference type="ARBA" id="ARBA00023012"/>
    </source>
</evidence>
<protein>
    <submittedName>
        <fullName evidence="11">Response regulator</fullName>
    </submittedName>
</protein>
<keyword evidence="5" id="KW-0804">Transcription</keyword>
<dbReference type="InterPro" id="IPR001789">
    <property type="entry name" value="Sig_transdc_resp-reg_receiver"/>
</dbReference>
<proteinExistence type="predicted"/>
<dbReference type="InterPro" id="IPR039420">
    <property type="entry name" value="WalR-like"/>
</dbReference>
<dbReference type="SMART" id="SM00862">
    <property type="entry name" value="Trans_reg_C"/>
    <property type="match status" value="1"/>
</dbReference>
<evidence type="ECO:0000259" key="10">
    <source>
        <dbReference type="PROSITE" id="PS51755"/>
    </source>
</evidence>
<evidence type="ECO:0000256" key="4">
    <source>
        <dbReference type="ARBA" id="ARBA00023125"/>
    </source>
</evidence>
<dbReference type="GO" id="GO:0000976">
    <property type="term" value="F:transcription cis-regulatory region binding"/>
    <property type="evidence" value="ECO:0007669"/>
    <property type="project" value="TreeGrafter"/>
</dbReference>
<feature type="modified residue" description="4-aspartylphosphate" evidence="6">
    <location>
        <position position="51"/>
    </location>
</feature>
<keyword evidence="2" id="KW-0902">Two-component regulatory system</keyword>
<keyword evidence="1 6" id="KW-0597">Phosphoprotein</keyword>
<feature type="DNA-binding region" description="OmpR/PhoB-type" evidence="7">
    <location>
        <begin position="124"/>
        <end position="218"/>
    </location>
</feature>
<organism evidence="11 12">
    <name type="scientific">Thiomonas arsenitoxydans (strain DSM 22701 / CIP 110005 / 3As)</name>
    <dbReference type="NCBI Taxonomy" id="426114"/>
    <lineage>
        <taxon>Bacteria</taxon>
        <taxon>Pseudomonadati</taxon>
        <taxon>Pseudomonadota</taxon>
        <taxon>Betaproteobacteria</taxon>
        <taxon>Burkholderiales</taxon>
        <taxon>Thiomonas</taxon>
    </lineage>
</organism>
<dbReference type="GO" id="GO:0032993">
    <property type="term" value="C:protein-DNA complex"/>
    <property type="evidence" value="ECO:0007669"/>
    <property type="project" value="TreeGrafter"/>
</dbReference>
<dbReference type="Pfam" id="PF00486">
    <property type="entry name" value="Trans_reg_C"/>
    <property type="match status" value="1"/>
</dbReference>
<dbReference type="EMBL" id="JAFKMR010000011">
    <property type="protein sequence ID" value="MBN8743291.1"/>
    <property type="molecule type" value="Genomic_DNA"/>
</dbReference>
<feature type="compositionally biased region" description="Gly residues" evidence="8">
    <location>
        <begin position="248"/>
        <end position="258"/>
    </location>
</feature>
<reference evidence="11" key="1">
    <citation type="submission" date="2021-02" db="EMBL/GenBank/DDBJ databases">
        <title>Thiocyanate and organic carbon inputs drive convergent selection for specific autotrophic Afipia and Thiobacillus strains within complex microbiomes.</title>
        <authorList>
            <person name="Huddy R.J."/>
            <person name="Sachdeva R."/>
            <person name="Kadzinga F."/>
            <person name="Kantor R.S."/>
            <person name="Harrison S.T.L."/>
            <person name="Banfield J.F."/>
        </authorList>
    </citation>
    <scope>NUCLEOTIDE SEQUENCE</scope>
    <source>
        <strain evidence="11">SCN18_13_7_16_R3_B_64_19</strain>
    </source>
</reference>
<dbReference type="Gene3D" id="1.10.10.10">
    <property type="entry name" value="Winged helix-like DNA-binding domain superfamily/Winged helix DNA-binding domain"/>
    <property type="match status" value="1"/>
</dbReference>
<dbReference type="Gene3D" id="3.40.50.2300">
    <property type="match status" value="1"/>
</dbReference>
<dbReference type="Proteomes" id="UP000664800">
    <property type="component" value="Unassembled WGS sequence"/>
</dbReference>
<dbReference type="RefSeq" id="WP_423837798.1">
    <property type="nucleotide sequence ID" value="NZ_JAFKMR010000011.1"/>
</dbReference>
<dbReference type="CDD" id="cd00383">
    <property type="entry name" value="trans_reg_C"/>
    <property type="match status" value="1"/>
</dbReference>
<feature type="domain" description="Response regulatory" evidence="9">
    <location>
        <begin position="2"/>
        <end position="116"/>
    </location>
</feature>
<gene>
    <name evidence="11" type="ORF">J0I24_03190</name>
</gene>
<dbReference type="FunFam" id="3.40.50.2300:FF:000002">
    <property type="entry name" value="DNA-binding response regulator PhoP"/>
    <property type="match status" value="1"/>
</dbReference>
<sequence length="258" mass="27705">MRLLLVEDDVMIGESVLDALRGEGYAVDWVRDGAVADSALRTEQYDLVLLDLGLPKMDGIAVLKALRTRRETTPVLIATARDAVSARIAGLDAGADDYVLKPYDLDELSARIRALLRRAAGRAEPVFSYGRISLNPATHEALLDGEPVALSQREWAVLEALIARPGMILSRAQLEEKLYSWKDEISSNAVEVYVHSLRKKLGPDLIRNIRGMGYMIAKEPAPASPSRDGGGDGRHTPEADSVDDGGDGGDGSGDGGGD</sequence>
<evidence type="ECO:0000256" key="3">
    <source>
        <dbReference type="ARBA" id="ARBA00023015"/>
    </source>
</evidence>
<dbReference type="InterPro" id="IPR001867">
    <property type="entry name" value="OmpR/PhoB-type_DNA-bd"/>
</dbReference>
<evidence type="ECO:0000259" key="9">
    <source>
        <dbReference type="PROSITE" id="PS50110"/>
    </source>
</evidence>
<dbReference type="InterPro" id="IPR011006">
    <property type="entry name" value="CheY-like_superfamily"/>
</dbReference>
<evidence type="ECO:0000256" key="7">
    <source>
        <dbReference type="PROSITE-ProRule" id="PRU01091"/>
    </source>
</evidence>
<evidence type="ECO:0000256" key="5">
    <source>
        <dbReference type="ARBA" id="ARBA00023163"/>
    </source>
</evidence>
<comment type="caution">
    <text evidence="11">The sequence shown here is derived from an EMBL/GenBank/DDBJ whole genome shotgun (WGS) entry which is preliminary data.</text>
</comment>
<keyword evidence="3" id="KW-0805">Transcription regulation</keyword>